<proteinExistence type="predicted"/>
<dbReference type="AlphaFoldDB" id="A0A9P5VGK7"/>
<dbReference type="SUPFAM" id="SSF52047">
    <property type="entry name" value="RNI-like"/>
    <property type="match status" value="1"/>
</dbReference>
<feature type="non-terminal residue" evidence="2">
    <location>
        <position position="598"/>
    </location>
</feature>
<dbReference type="SUPFAM" id="SSF81383">
    <property type="entry name" value="F-box domain"/>
    <property type="match status" value="1"/>
</dbReference>
<dbReference type="InterPro" id="IPR032675">
    <property type="entry name" value="LRR_dom_sf"/>
</dbReference>
<organism evidence="2 3">
    <name type="scientific">Podila minutissima</name>
    <dbReference type="NCBI Taxonomy" id="64525"/>
    <lineage>
        <taxon>Eukaryota</taxon>
        <taxon>Fungi</taxon>
        <taxon>Fungi incertae sedis</taxon>
        <taxon>Mucoromycota</taxon>
        <taxon>Mortierellomycotina</taxon>
        <taxon>Mortierellomycetes</taxon>
        <taxon>Mortierellales</taxon>
        <taxon>Mortierellaceae</taxon>
        <taxon>Podila</taxon>
    </lineage>
</organism>
<feature type="compositionally biased region" description="Pro residues" evidence="1">
    <location>
        <begin position="108"/>
        <end position="126"/>
    </location>
</feature>
<comment type="caution">
    <text evidence="2">The sequence shown here is derived from an EMBL/GenBank/DDBJ whole genome shotgun (WGS) entry which is preliminary data.</text>
</comment>
<reference evidence="2" key="1">
    <citation type="journal article" date="2020" name="Fungal Divers.">
        <title>Resolving the Mortierellaceae phylogeny through synthesis of multi-gene phylogenetics and phylogenomics.</title>
        <authorList>
            <person name="Vandepol N."/>
            <person name="Liber J."/>
            <person name="Desiro A."/>
            <person name="Na H."/>
            <person name="Kennedy M."/>
            <person name="Barry K."/>
            <person name="Grigoriev I.V."/>
            <person name="Miller A.N."/>
            <person name="O'Donnell K."/>
            <person name="Stajich J.E."/>
            <person name="Bonito G."/>
        </authorList>
    </citation>
    <scope>NUCLEOTIDE SEQUENCE</scope>
    <source>
        <strain evidence="2">NVP1</strain>
    </source>
</reference>
<evidence type="ECO:0000313" key="2">
    <source>
        <dbReference type="EMBL" id="KAF9322540.1"/>
    </source>
</evidence>
<dbReference type="EMBL" id="JAAAUY010001522">
    <property type="protein sequence ID" value="KAF9322540.1"/>
    <property type="molecule type" value="Genomic_DNA"/>
</dbReference>
<gene>
    <name evidence="2" type="ORF">BG006_002309</name>
</gene>
<keyword evidence="3" id="KW-1185">Reference proteome</keyword>
<protein>
    <recommendedName>
        <fullName evidence="4">F-box domain-containing protein</fullName>
    </recommendedName>
</protein>
<evidence type="ECO:0000256" key="1">
    <source>
        <dbReference type="SAM" id="MobiDB-lite"/>
    </source>
</evidence>
<evidence type="ECO:0000313" key="3">
    <source>
        <dbReference type="Proteomes" id="UP000696485"/>
    </source>
</evidence>
<accession>A0A9P5VGK7</accession>
<feature type="region of interest" description="Disordered" evidence="1">
    <location>
        <begin position="106"/>
        <end position="149"/>
    </location>
</feature>
<dbReference type="Gene3D" id="3.80.10.10">
    <property type="entry name" value="Ribonuclease Inhibitor"/>
    <property type="match status" value="1"/>
</dbReference>
<sequence>MPNNHNNTPRHPLLTLPQELQDNIFSYLDKHSFRDKNAYATCRSLNRDWHAHFTPLFWNQLSITERATLNALMTQPELRVALATNAHLIKRLRAARMDVLEFFVHSPPSRPPPPSSDPCPSPPSPPLTATLPMDTNTGDQAAQLKTPPTYEFDCGTTGNPIQLTNLTMQLRMMYLIQGCPLVPREDQLLFRLLQQNRTTLTELRLENLPLTDCNYLLVCLTAEYLPRLQKLMFALDLDDGGLCDSVLKQCLEGCSETIQELWIQFRTSPGSPLRPRRLSSLQLDIQVSSRPHPALKMLEIRDGRMDCNIGNYEHILGDFLRGCNGKRLRKLVLPGMVRFMPKTLAILHEIRFVDTELVVRRHRLLDISDAELAHLIDCKPYWKYVDLEGSQYFGPITENAVLEHCEKFTHLMVNNCQPGMSSRGILTVLRRASKLEQLSTITDRAWATIPHDPVLDALDIISCTVPWQCAQTLQVLECEIAHVPRPDVLVGYRKRSLEAHPDHVGTMEQSRVIQRKIYRRLGQLTQLQELSLGCTLLLPHKTYNDNDGHDEHGGQRPRPVFDRRFQLACLEMNLESGLEELVGLKELTILDVSRMAHR</sequence>
<dbReference type="InterPro" id="IPR036047">
    <property type="entry name" value="F-box-like_dom_sf"/>
</dbReference>
<dbReference type="Proteomes" id="UP000696485">
    <property type="component" value="Unassembled WGS sequence"/>
</dbReference>
<evidence type="ECO:0008006" key="4">
    <source>
        <dbReference type="Google" id="ProtNLM"/>
    </source>
</evidence>
<name>A0A9P5VGK7_9FUNG</name>